<proteinExistence type="predicted"/>
<sequence>RLGAATVIRQPCKERECADIALHEEQLNAVLHSLWSERRGIGDIVAATWHPLEAACAARESKIWQLNLFQGSLTTQIVVCNTLHPFHPLNTPS</sequence>
<reference evidence="1" key="1">
    <citation type="submission" date="2022-03" db="EMBL/GenBank/DDBJ databases">
        <authorList>
            <person name="Alioto T."/>
            <person name="Alioto T."/>
            <person name="Gomez Garrido J."/>
        </authorList>
    </citation>
    <scope>NUCLEOTIDE SEQUENCE</scope>
</reference>
<gene>
    <name evidence="1" type="ORF">PECUL_23A057618</name>
</gene>
<accession>A0AAD1S3J3</accession>
<evidence type="ECO:0000313" key="1">
    <source>
        <dbReference type="EMBL" id="CAH2292025.1"/>
    </source>
</evidence>
<dbReference type="Proteomes" id="UP001295444">
    <property type="component" value="Chromosome 05"/>
</dbReference>
<evidence type="ECO:0000313" key="2">
    <source>
        <dbReference type="Proteomes" id="UP001295444"/>
    </source>
</evidence>
<keyword evidence="2" id="KW-1185">Reference proteome</keyword>
<dbReference type="AlphaFoldDB" id="A0AAD1S3J3"/>
<dbReference type="EMBL" id="OW240916">
    <property type="protein sequence ID" value="CAH2292025.1"/>
    <property type="molecule type" value="Genomic_DNA"/>
</dbReference>
<protein>
    <submittedName>
        <fullName evidence="1">Uncharacterized protein</fullName>
    </submittedName>
</protein>
<feature type="non-terminal residue" evidence="1">
    <location>
        <position position="1"/>
    </location>
</feature>
<name>A0AAD1S3J3_PELCU</name>
<organism evidence="1 2">
    <name type="scientific">Pelobates cultripes</name>
    <name type="common">Western spadefoot toad</name>
    <dbReference type="NCBI Taxonomy" id="61616"/>
    <lineage>
        <taxon>Eukaryota</taxon>
        <taxon>Metazoa</taxon>
        <taxon>Chordata</taxon>
        <taxon>Craniata</taxon>
        <taxon>Vertebrata</taxon>
        <taxon>Euteleostomi</taxon>
        <taxon>Amphibia</taxon>
        <taxon>Batrachia</taxon>
        <taxon>Anura</taxon>
        <taxon>Pelobatoidea</taxon>
        <taxon>Pelobatidae</taxon>
        <taxon>Pelobates</taxon>
    </lineage>
</organism>